<gene>
    <name evidence="1" type="ORF">SCHPADRAFT_1001290</name>
</gene>
<reference evidence="1 2" key="1">
    <citation type="submission" date="2015-04" db="EMBL/GenBank/DDBJ databases">
        <title>Complete genome sequence of Schizopora paradoxa KUC8140, a cosmopolitan wood degrader in East Asia.</title>
        <authorList>
            <consortium name="DOE Joint Genome Institute"/>
            <person name="Min B."/>
            <person name="Park H."/>
            <person name="Jang Y."/>
            <person name="Kim J.-J."/>
            <person name="Kim K.H."/>
            <person name="Pangilinan J."/>
            <person name="Lipzen A."/>
            <person name="Riley R."/>
            <person name="Grigoriev I.V."/>
            <person name="Spatafora J.W."/>
            <person name="Choi I.-G."/>
        </authorList>
    </citation>
    <scope>NUCLEOTIDE SEQUENCE [LARGE SCALE GENOMIC DNA]</scope>
    <source>
        <strain evidence="1 2">KUC8140</strain>
    </source>
</reference>
<sequence>MSTNFDVLPPEIIEVVFDHTLQCIPAETRSLQALACSHVCRLFRLIALNSPSMWRSLPVRGKQGHGLVKLPFIEACVARSRDLPLDAFLYFYRDCDPATSRTAVLVDSTFETILNLCARWRSCSWKFDEGNPNIDVRLAGYRPFLEVLLAFQWVDAPLLEKLSFEEGPGMDMRTLPTPIRRILSWNMPNLHTFSFDNMLCMPSFKHRIQPRSLKANFFQKEFAHHINSMRSHIKIMRSLLTAQLSFIGCRFNKPSFALFSEMHSIKSLEITLLGCIQNANRPKFLWHEFQSFCFPSLAELHINLDIEDRDSLVLWNGHNIALYSLLAPTLAHDNERRYPSLETLVVTFHSRTKSSTPQDSQSSLPTILLPCCCVPSLKNLHIRSTQRWSLLHGVGEFNSSQPPYFERGGQIVAINLETVTFDVPHVEGIVPWVQQLASSMQSTDCWVRFSELTIVDSGDIVVIPRAEVERWCEDVLKH</sequence>
<name>A0A0H2R804_9AGAM</name>
<dbReference type="EMBL" id="KQ086113">
    <property type="protein sequence ID" value="KLO07935.1"/>
    <property type="molecule type" value="Genomic_DNA"/>
</dbReference>
<dbReference type="InParanoid" id="A0A0H2R804"/>
<proteinExistence type="predicted"/>
<organism evidence="1 2">
    <name type="scientific">Schizopora paradoxa</name>
    <dbReference type="NCBI Taxonomy" id="27342"/>
    <lineage>
        <taxon>Eukaryota</taxon>
        <taxon>Fungi</taxon>
        <taxon>Dikarya</taxon>
        <taxon>Basidiomycota</taxon>
        <taxon>Agaricomycotina</taxon>
        <taxon>Agaricomycetes</taxon>
        <taxon>Hymenochaetales</taxon>
        <taxon>Schizoporaceae</taxon>
        <taxon>Schizopora</taxon>
    </lineage>
</organism>
<dbReference type="OrthoDB" id="3021910at2759"/>
<keyword evidence="2" id="KW-1185">Reference proteome</keyword>
<dbReference type="Proteomes" id="UP000053477">
    <property type="component" value="Unassembled WGS sequence"/>
</dbReference>
<protein>
    <submittedName>
        <fullName evidence="1">Uncharacterized protein</fullName>
    </submittedName>
</protein>
<dbReference type="AlphaFoldDB" id="A0A0H2R804"/>
<dbReference type="Gene3D" id="1.20.1280.50">
    <property type="match status" value="1"/>
</dbReference>
<evidence type="ECO:0000313" key="1">
    <source>
        <dbReference type="EMBL" id="KLO07935.1"/>
    </source>
</evidence>
<evidence type="ECO:0000313" key="2">
    <source>
        <dbReference type="Proteomes" id="UP000053477"/>
    </source>
</evidence>
<accession>A0A0H2R804</accession>